<evidence type="ECO:0000259" key="9">
    <source>
        <dbReference type="PROSITE" id="PS50850"/>
    </source>
</evidence>
<feature type="transmembrane region" description="Helical" evidence="8">
    <location>
        <begin position="7"/>
        <end position="30"/>
    </location>
</feature>
<evidence type="ECO:0000256" key="3">
    <source>
        <dbReference type="ARBA" id="ARBA00022448"/>
    </source>
</evidence>
<organism evidence="10 11">
    <name type="scientific">Paenibacillus durus ATCC 35681</name>
    <dbReference type="NCBI Taxonomy" id="1333534"/>
    <lineage>
        <taxon>Bacteria</taxon>
        <taxon>Bacillati</taxon>
        <taxon>Bacillota</taxon>
        <taxon>Bacilli</taxon>
        <taxon>Bacillales</taxon>
        <taxon>Paenibacillaceae</taxon>
        <taxon>Paenibacillus</taxon>
    </lineage>
</organism>
<evidence type="ECO:0000256" key="6">
    <source>
        <dbReference type="ARBA" id="ARBA00022989"/>
    </source>
</evidence>
<dbReference type="Pfam" id="PF07690">
    <property type="entry name" value="MFS_1"/>
    <property type="match status" value="1"/>
</dbReference>
<dbReference type="GO" id="GO:0022857">
    <property type="term" value="F:transmembrane transporter activity"/>
    <property type="evidence" value="ECO:0007669"/>
    <property type="project" value="InterPro"/>
</dbReference>
<reference evidence="10 11" key="1">
    <citation type="submission" date="2015-03" db="EMBL/GenBank/DDBJ databases">
        <authorList>
            <person name="Abdul Halim M."/>
        </authorList>
    </citation>
    <scope>NUCLEOTIDE SEQUENCE [LARGE SCALE GENOMIC DNA]</scope>
    <source>
        <strain evidence="10 11">ATCC 35681</strain>
    </source>
</reference>
<protein>
    <recommendedName>
        <fullName evidence="9">Major facilitator superfamily (MFS) profile domain-containing protein</fullName>
    </recommendedName>
</protein>
<feature type="transmembrane region" description="Helical" evidence="8">
    <location>
        <begin position="136"/>
        <end position="156"/>
    </location>
</feature>
<reference evidence="10 11" key="2">
    <citation type="journal article" date="2016" name="Genome Announc.">
        <title>Genome Sequence of a Gram-Positive Diazotroph, Paenibacillus durus Type Strain ATCC 35681.</title>
        <authorList>
            <person name="Halim M.A."/>
            <person name="Rahman A.Y."/>
            <person name="Sim K.S."/>
            <person name="Yam H.C."/>
            <person name="Rahim A.A."/>
            <person name="Ghazali A.H."/>
            <person name="Najimudin N."/>
        </authorList>
    </citation>
    <scope>NUCLEOTIDE SEQUENCE [LARGE SCALE GENOMIC DNA]</scope>
    <source>
        <strain evidence="10 11">ATCC 35681</strain>
    </source>
</reference>
<dbReference type="SUPFAM" id="SSF103473">
    <property type="entry name" value="MFS general substrate transporter"/>
    <property type="match status" value="1"/>
</dbReference>
<dbReference type="EMBL" id="CP011114">
    <property type="protein sequence ID" value="AKG37259.1"/>
    <property type="molecule type" value="Genomic_DNA"/>
</dbReference>
<dbReference type="HOGENOM" id="CLU_001265_19_3_9"/>
<evidence type="ECO:0000256" key="8">
    <source>
        <dbReference type="SAM" id="Phobius"/>
    </source>
</evidence>
<proteinExistence type="inferred from homology"/>
<keyword evidence="6 8" id="KW-1133">Transmembrane helix</keyword>
<dbReference type="InterPro" id="IPR011701">
    <property type="entry name" value="MFS"/>
</dbReference>
<dbReference type="Gene3D" id="1.20.1250.20">
    <property type="entry name" value="MFS general substrate transporter like domains"/>
    <property type="match status" value="1"/>
</dbReference>
<dbReference type="AlphaFoldDB" id="A0A0F7FF01"/>
<feature type="transmembrane region" description="Helical" evidence="8">
    <location>
        <begin position="361"/>
        <end position="383"/>
    </location>
</feature>
<evidence type="ECO:0000313" key="11">
    <source>
        <dbReference type="Proteomes" id="UP000034189"/>
    </source>
</evidence>
<gene>
    <name evidence="10" type="ORF">VK70_24485</name>
</gene>
<feature type="transmembrane region" description="Helical" evidence="8">
    <location>
        <begin position="337"/>
        <end position="355"/>
    </location>
</feature>
<comment type="subcellular location">
    <subcellularLocation>
        <location evidence="1">Cell membrane</location>
        <topology evidence="1">Multi-pass membrane protein</topology>
    </subcellularLocation>
</comment>
<evidence type="ECO:0000256" key="4">
    <source>
        <dbReference type="ARBA" id="ARBA00022475"/>
    </source>
</evidence>
<evidence type="ECO:0000256" key="5">
    <source>
        <dbReference type="ARBA" id="ARBA00022692"/>
    </source>
</evidence>
<sequence>MKDRKEFYDFFGIVLTLGTGSILVVSLLYVTIPLMPLLGSEFHTSPGQTVWAGSAYGFAYAVGNLIIGIFSDRFHRKTILGIGLVALALSTLAVGLSPTLAWLIVLRIIQGLIAASFPTVALAYIGDVLSSRYRPIAISILSSSFLLSGILGQLYAQAIGSWLGWSGVFEILAISYLVIAYFIYRLPAGGLSHAELSLSHVIGRTIKLVTVPSLLVSFAVSATVLFSFVTMYSGLGTYVSERFHLHEQGLMWIRIGGIPGIVMSLFAGPLLKRFEAKRVFIAGLATAGIGLGVEALSGSLIPLVIASIIFVTGISIANPSIIVLIGHLGGESRGSALAINAFSAFVGASLGQLLAEYSKSFAVLCLILIMILFLSAITTWLCIPTLRSRSVLDNR</sequence>
<feature type="transmembrane region" description="Helical" evidence="8">
    <location>
        <begin position="279"/>
        <end position="297"/>
    </location>
</feature>
<dbReference type="RefSeq" id="WP_025697261.1">
    <property type="nucleotide sequence ID" value="NZ_ASQQ01000498.1"/>
</dbReference>
<feature type="transmembrane region" description="Helical" evidence="8">
    <location>
        <begin position="102"/>
        <end position="124"/>
    </location>
</feature>
<dbReference type="PANTHER" id="PTHR43271">
    <property type="entry name" value="BLL2771 PROTEIN"/>
    <property type="match status" value="1"/>
</dbReference>
<feature type="transmembrane region" description="Helical" evidence="8">
    <location>
        <begin position="50"/>
        <end position="71"/>
    </location>
</feature>
<dbReference type="PANTHER" id="PTHR43271:SF2">
    <property type="entry name" value="BLL2771 PROTEIN"/>
    <property type="match status" value="1"/>
</dbReference>
<feature type="transmembrane region" description="Helical" evidence="8">
    <location>
        <begin position="303"/>
        <end position="325"/>
    </location>
</feature>
<feature type="transmembrane region" description="Helical" evidence="8">
    <location>
        <begin position="205"/>
        <end position="229"/>
    </location>
</feature>
<comment type="similarity">
    <text evidence="2">Belongs to the major facilitator superfamily.</text>
</comment>
<feature type="transmembrane region" description="Helical" evidence="8">
    <location>
        <begin position="162"/>
        <end position="184"/>
    </location>
</feature>
<dbReference type="PATRIC" id="fig|1333534.5.peg.5357"/>
<feature type="transmembrane region" description="Helical" evidence="8">
    <location>
        <begin position="249"/>
        <end position="267"/>
    </location>
</feature>
<keyword evidence="5 8" id="KW-0812">Transmembrane</keyword>
<evidence type="ECO:0000256" key="7">
    <source>
        <dbReference type="ARBA" id="ARBA00023136"/>
    </source>
</evidence>
<evidence type="ECO:0000256" key="2">
    <source>
        <dbReference type="ARBA" id="ARBA00008335"/>
    </source>
</evidence>
<evidence type="ECO:0000256" key="1">
    <source>
        <dbReference type="ARBA" id="ARBA00004651"/>
    </source>
</evidence>
<dbReference type="InterPro" id="IPR020846">
    <property type="entry name" value="MFS_dom"/>
</dbReference>
<keyword evidence="7 8" id="KW-0472">Membrane</keyword>
<evidence type="ECO:0000313" key="10">
    <source>
        <dbReference type="EMBL" id="AKG37259.1"/>
    </source>
</evidence>
<feature type="transmembrane region" description="Helical" evidence="8">
    <location>
        <begin position="78"/>
        <end position="96"/>
    </location>
</feature>
<accession>A0A0F7FF01</accession>
<dbReference type="OrthoDB" id="9781156at2"/>
<dbReference type="CDD" id="cd17324">
    <property type="entry name" value="MFS_NepI_like"/>
    <property type="match status" value="1"/>
</dbReference>
<dbReference type="InterPro" id="IPR036259">
    <property type="entry name" value="MFS_trans_sf"/>
</dbReference>
<dbReference type="GO" id="GO:0005886">
    <property type="term" value="C:plasma membrane"/>
    <property type="evidence" value="ECO:0007669"/>
    <property type="project" value="UniProtKB-SubCell"/>
</dbReference>
<keyword evidence="4" id="KW-1003">Cell membrane</keyword>
<name>A0A0F7FF01_PAEDU</name>
<keyword evidence="3" id="KW-0813">Transport</keyword>
<dbReference type="PROSITE" id="PS50850">
    <property type="entry name" value="MFS"/>
    <property type="match status" value="1"/>
</dbReference>
<dbReference type="Proteomes" id="UP000034189">
    <property type="component" value="Chromosome"/>
</dbReference>
<feature type="domain" description="Major facilitator superfamily (MFS) profile" evidence="9">
    <location>
        <begin position="13"/>
        <end position="387"/>
    </location>
</feature>